<dbReference type="SMART" id="SM01219">
    <property type="entry name" value="Frataxin_Cyay"/>
    <property type="match status" value="1"/>
</dbReference>
<reference evidence="5 6" key="1">
    <citation type="submission" date="2019-03" db="EMBL/GenBank/DDBJ databases">
        <title>Genomic Encyclopedia of Type Strains, Phase IV (KMG-IV): sequencing the most valuable type-strain genomes for metagenomic binning, comparative biology and taxonomic classification.</title>
        <authorList>
            <person name="Goeker M."/>
        </authorList>
    </citation>
    <scope>NUCLEOTIDE SEQUENCE [LARGE SCALE GENOMIC DNA]</scope>
    <source>
        <strain evidence="5 6">DSM 18555</strain>
    </source>
</reference>
<evidence type="ECO:0000256" key="3">
    <source>
        <dbReference type="ARBA" id="ARBA00023004"/>
    </source>
</evidence>
<dbReference type="InterPro" id="IPR036524">
    <property type="entry name" value="Frataxin/CyaY_sf"/>
</dbReference>
<dbReference type="RefSeq" id="WP_112990629.1">
    <property type="nucleotide sequence ID" value="NZ_PTLZ01000001.1"/>
</dbReference>
<dbReference type="GO" id="GO:0008199">
    <property type="term" value="F:ferric iron binding"/>
    <property type="evidence" value="ECO:0007669"/>
    <property type="project" value="InterPro"/>
</dbReference>
<dbReference type="PANTHER" id="PTHR16821">
    <property type="entry name" value="FRATAXIN"/>
    <property type="match status" value="1"/>
</dbReference>
<keyword evidence="6" id="KW-1185">Reference proteome</keyword>
<dbReference type="GO" id="GO:0005737">
    <property type="term" value="C:cytoplasm"/>
    <property type="evidence" value="ECO:0007669"/>
    <property type="project" value="UniProtKB-ARBA"/>
</dbReference>
<dbReference type="InterPro" id="IPR020895">
    <property type="entry name" value="Frataxin_CS"/>
</dbReference>
<proteinExistence type="inferred from homology"/>
<dbReference type="PANTHER" id="PTHR16821:SF2">
    <property type="entry name" value="FRATAXIN, MITOCHONDRIAL"/>
    <property type="match status" value="1"/>
</dbReference>
<keyword evidence="2 4" id="KW-0479">Metal-binding</keyword>
<dbReference type="HAMAP" id="MF_00142">
    <property type="entry name" value="CyaY"/>
    <property type="match status" value="1"/>
</dbReference>
<evidence type="ECO:0000313" key="6">
    <source>
        <dbReference type="Proteomes" id="UP000294737"/>
    </source>
</evidence>
<evidence type="ECO:0000256" key="4">
    <source>
        <dbReference type="HAMAP-Rule" id="MF_00142"/>
    </source>
</evidence>
<evidence type="ECO:0000256" key="1">
    <source>
        <dbReference type="ARBA" id="ARBA00008183"/>
    </source>
</evidence>
<comment type="caution">
    <text evidence="5">The sequence shown here is derived from an EMBL/GenBank/DDBJ whole genome shotgun (WGS) entry which is preliminary data.</text>
</comment>
<evidence type="ECO:0000313" key="5">
    <source>
        <dbReference type="EMBL" id="TDN93956.1"/>
    </source>
</evidence>
<protein>
    <recommendedName>
        <fullName evidence="4">Iron-sulfur cluster assembly protein CyaY</fullName>
    </recommendedName>
</protein>
<dbReference type="InterPro" id="IPR047584">
    <property type="entry name" value="CyaY"/>
</dbReference>
<dbReference type="OrthoDB" id="285675at2"/>
<gene>
    <name evidence="4" type="primary">cyaY</name>
    <name evidence="5" type="ORF">EV677_0496</name>
</gene>
<accession>A0A4R6GGE0</accession>
<dbReference type="NCBIfam" id="TIGR03421">
    <property type="entry name" value="FeS_CyaY"/>
    <property type="match status" value="1"/>
</dbReference>
<dbReference type="InterPro" id="IPR002908">
    <property type="entry name" value="Frataxin/CyaY"/>
</dbReference>
<dbReference type="EMBL" id="SNWF01000004">
    <property type="protein sequence ID" value="TDN93956.1"/>
    <property type="molecule type" value="Genomic_DNA"/>
</dbReference>
<comment type="similarity">
    <text evidence="1 4">Belongs to the frataxin family.</text>
</comment>
<organism evidence="5 6">
    <name type="scientific">Herminiimonas fonticola</name>
    <dbReference type="NCBI Taxonomy" id="303380"/>
    <lineage>
        <taxon>Bacteria</taxon>
        <taxon>Pseudomonadati</taxon>
        <taxon>Pseudomonadota</taxon>
        <taxon>Betaproteobacteria</taxon>
        <taxon>Burkholderiales</taxon>
        <taxon>Oxalobacteraceae</taxon>
        <taxon>Herminiimonas</taxon>
    </lineage>
</organism>
<dbReference type="Gene3D" id="3.30.920.10">
    <property type="entry name" value="Frataxin/CyaY"/>
    <property type="match status" value="1"/>
</dbReference>
<dbReference type="SUPFAM" id="SSF55387">
    <property type="entry name" value="Frataxin/Nqo15-like"/>
    <property type="match status" value="1"/>
</dbReference>
<dbReference type="PROSITE" id="PS01344">
    <property type="entry name" value="FRATAXIN_1"/>
    <property type="match status" value="1"/>
</dbReference>
<dbReference type="Pfam" id="PF01491">
    <property type="entry name" value="Frataxin_Cyay"/>
    <property type="match status" value="1"/>
</dbReference>
<keyword evidence="3 4" id="KW-0408">Iron</keyword>
<dbReference type="GO" id="GO:0016226">
    <property type="term" value="P:iron-sulfur cluster assembly"/>
    <property type="evidence" value="ECO:0007669"/>
    <property type="project" value="UniProtKB-UniRule"/>
</dbReference>
<dbReference type="Proteomes" id="UP000294737">
    <property type="component" value="Unassembled WGS sequence"/>
</dbReference>
<sequence length="113" mass="12382">MTESEFLQRAEATLSQIEATLEELANTSDLDVECTRSGNVLEIEFVDNGTKIIVNSQAPMKELWVAAKSGGFHFKAQGSKWINHRDGDAELFAALSQMVSQQGGIDVTLHDVN</sequence>
<dbReference type="PROSITE" id="PS50810">
    <property type="entry name" value="FRATAXIN_2"/>
    <property type="match status" value="1"/>
</dbReference>
<dbReference type="AlphaFoldDB" id="A0A4R6GGE0"/>
<evidence type="ECO:0000256" key="2">
    <source>
        <dbReference type="ARBA" id="ARBA00022723"/>
    </source>
</evidence>
<comment type="function">
    <text evidence="4">Involved in iron-sulfur (Fe-S) cluster assembly. May act as a regulator of Fe-S biogenesis.</text>
</comment>
<name>A0A4R6GGE0_9BURK</name>